<keyword evidence="1" id="KW-0812">Transmembrane</keyword>
<feature type="transmembrane region" description="Helical" evidence="1">
    <location>
        <begin position="29"/>
        <end position="44"/>
    </location>
</feature>
<dbReference type="AlphaFoldDB" id="A0A212K8G3"/>
<feature type="transmembrane region" description="Helical" evidence="1">
    <location>
        <begin position="163"/>
        <end position="182"/>
    </location>
</feature>
<feature type="transmembrane region" description="Helical" evidence="1">
    <location>
        <begin position="240"/>
        <end position="259"/>
    </location>
</feature>
<dbReference type="EMBL" id="FLUL01000001">
    <property type="protein sequence ID" value="SBW08029.1"/>
    <property type="molecule type" value="Genomic_DNA"/>
</dbReference>
<feature type="transmembrane region" description="Helical" evidence="1">
    <location>
        <begin position="108"/>
        <end position="129"/>
    </location>
</feature>
<evidence type="ECO:0000313" key="2">
    <source>
        <dbReference type="EMBL" id="SBW08029.1"/>
    </source>
</evidence>
<keyword evidence="1" id="KW-0472">Membrane</keyword>
<evidence type="ECO:0000256" key="1">
    <source>
        <dbReference type="SAM" id="Phobius"/>
    </source>
</evidence>
<dbReference type="GO" id="GO:0016874">
    <property type="term" value="F:ligase activity"/>
    <property type="evidence" value="ECO:0007669"/>
    <property type="project" value="UniProtKB-KW"/>
</dbReference>
<organism evidence="2">
    <name type="scientific">uncultured Dysgonomonas sp</name>
    <dbReference type="NCBI Taxonomy" id="206096"/>
    <lineage>
        <taxon>Bacteria</taxon>
        <taxon>Pseudomonadati</taxon>
        <taxon>Bacteroidota</taxon>
        <taxon>Bacteroidia</taxon>
        <taxon>Bacteroidales</taxon>
        <taxon>Dysgonomonadaceae</taxon>
        <taxon>Dysgonomonas</taxon>
        <taxon>environmental samples</taxon>
    </lineage>
</organism>
<keyword evidence="2" id="KW-0436">Ligase</keyword>
<feature type="transmembrane region" description="Helical" evidence="1">
    <location>
        <begin position="213"/>
        <end position="228"/>
    </location>
</feature>
<accession>A0A212K8G3</accession>
<sequence>MDKINKFILFLALITPAMPKLKIAEGLTMYPLEIFLLLFFPLLFRKIRLKIQFFLFALWTITLLSTLVSFSHIVDFGGFFRCIKGIIYIPLVYLVYQMFKNKTFNFKYVIYIFILASVNNLFILIANGIDFVNLNIWDVKVIGSGLSNRFLDLKTFQIGTIESGAHGIWGNYCVLIFSLSLYLKLSKKIGNKLFIITLICFILDIGMSVSRETMITFILVFGSLFFVKDEKNTNLRNKTALSWIFIFAILIIITIGLWGDKLPIVQKILYTQESIQDSGTENNFQLRINGWFVYFESLIRNPERIFIGYGYNLESYANYVSFAKRSYQDSYVALPESFFIQTFCYGGILCLVLGILFWVEIFKTCHHTKIKNLRIILLFYFIGLLIGNTISGASILSDVLYCQILILLGYLKTCNHEKNIINNSEK</sequence>
<feature type="transmembrane region" description="Helical" evidence="1">
    <location>
        <begin position="338"/>
        <end position="359"/>
    </location>
</feature>
<gene>
    <name evidence="2" type="ORF">KL86DYS2_13276</name>
</gene>
<keyword evidence="1" id="KW-1133">Transmembrane helix</keyword>
<name>A0A212K8G3_9BACT</name>
<dbReference type="RefSeq" id="WP_296951902.1">
    <property type="nucleotide sequence ID" value="NZ_LT599021.1"/>
</dbReference>
<feature type="transmembrane region" description="Helical" evidence="1">
    <location>
        <begin position="51"/>
        <end position="70"/>
    </location>
</feature>
<feature type="transmembrane region" description="Helical" evidence="1">
    <location>
        <begin position="371"/>
        <end position="387"/>
    </location>
</feature>
<feature type="transmembrane region" description="Helical" evidence="1">
    <location>
        <begin position="189"/>
        <end position="207"/>
    </location>
</feature>
<feature type="transmembrane region" description="Helical" evidence="1">
    <location>
        <begin position="76"/>
        <end position="96"/>
    </location>
</feature>
<reference evidence="2" key="1">
    <citation type="submission" date="2016-04" db="EMBL/GenBank/DDBJ databases">
        <authorList>
            <person name="Evans L.H."/>
            <person name="Alamgir A."/>
            <person name="Owens N."/>
            <person name="Weber N.D."/>
            <person name="Virtaneva K."/>
            <person name="Barbian K."/>
            <person name="Babar A."/>
            <person name="Rosenke K."/>
        </authorList>
    </citation>
    <scope>NUCLEOTIDE SEQUENCE</scope>
    <source>
        <strain evidence="2">86-2</strain>
    </source>
</reference>
<protein>
    <submittedName>
        <fullName evidence="2">O-Antigen ligase</fullName>
    </submittedName>
</protein>
<proteinExistence type="predicted"/>